<evidence type="ECO:0000256" key="6">
    <source>
        <dbReference type="ARBA" id="ARBA00023315"/>
    </source>
</evidence>
<evidence type="ECO:0000313" key="7">
    <source>
        <dbReference type="EMBL" id="TQV83443.1"/>
    </source>
</evidence>
<keyword evidence="5" id="KW-0472">Membrane</keyword>
<dbReference type="RefSeq" id="WP_142894680.1">
    <property type="nucleotide sequence ID" value="NZ_ML660052.1"/>
</dbReference>
<dbReference type="CDD" id="cd07984">
    <property type="entry name" value="LPLAT_LABLAT-like"/>
    <property type="match status" value="1"/>
</dbReference>
<keyword evidence="2" id="KW-1003">Cell membrane</keyword>
<dbReference type="Proteomes" id="UP000315252">
    <property type="component" value="Unassembled WGS sequence"/>
</dbReference>
<dbReference type="GO" id="GO:0016746">
    <property type="term" value="F:acyltransferase activity"/>
    <property type="evidence" value="ECO:0007669"/>
    <property type="project" value="UniProtKB-KW"/>
</dbReference>
<dbReference type="GO" id="GO:0009247">
    <property type="term" value="P:glycolipid biosynthetic process"/>
    <property type="evidence" value="ECO:0007669"/>
    <property type="project" value="UniProtKB-ARBA"/>
</dbReference>
<keyword evidence="4 7" id="KW-0808">Transferase</keyword>
<evidence type="ECO:0000313" key="8">
    <source>
        <dbReference type="Proteomes" id="UP000315252"/>
    </source>
</evidence>
<evidence type="ECO:0000256" key="3">
    <source>
        <dbReference type="ARBA" id="ARBA00022519"/>
    </source>
</evidence>
<keyword evidence="6 7" id="KW-0012">Acyltransferase</keyword>
<keyword evidence="8" id="KW-1185">Reference proteome</keyword>
<evidence type="ECO:0000256" key="1">
    <source>
        <dbReference type="ARBA" id="ARBA00004533"/>
    </source>
</evidence>
<comment type="caution">
    <text evidence="7">The sequence shown here is derived from an EMBL/GenBank/DDBJ whole genome shotgun (WGS) entry which is preliminary data.</text>
</comment>
<accession>A0A545U217</accession>
<dbReference type="PANTHER" id="PTHR30606:SF9">
    <property type="entry name" value="LIPID A BIOSYNTHESIS LAUROYLTRANSFERASE"/>
    <property type="match status" value="1"/>
</dbReference>
<dbReference type="PANTHER" id="PTHR30606">
    <property type="entry name" value="LIPID A BIOSYNTHESIS LAUROYL ACYLTRANSFERASE"/>
    <property type="match status" value="1"/>
</dbReference>
<proteinExistence type="predicted"/>
<reference evidence="7 8" key="1">
    <citation type="submission" date="2019-06" db="EMBL/GenBank/DDBJ databases">
        <title>Whole genome sequence for Rhodospirillaceae sp. R148.</title>
        <authorList>
            <person name="Wang G."/>
        </authorList>
    </citation>
    <scope>NUCLEOTIDE SEQUENCE [LARGE SCALE GENOMIC DNA]</scope>
    <source>
        <strain evidence="7 8">R148</strain>
    </source>
</reference>
<comment type="subcellular location">
    <subcellularLocation>
        <location evidence="1">Cell inner membrane</location>
    </subcellularLocation>
</comment>
<keyword evidence="3" id="KW-0997">Cell inner membrane</keyword>
<dbReference type="Pfam" id="PF03279">
    <property type="entry name" value="Lip_A_acyltrans"/>
    <property type="match status" value="1"/>
</dbReference>
<name>A0A545U217_9PROT</name>
<dbReference type="EMBL" id="VHSH01000001">
    <property type="protein sequence ID" value="TQV83443.1"/>
    <property type="molecule type" value="Genomic_DNA"/>
</dbReference>
<dbReference type="InterPro" id="IPR004960">
    <property type="entry name" value="LipA_acyltrans"/>
</dbReference>
<dbReference type="OrthoDB" id="9801955at2"/>
<gene>
    <name evidence="7" type="ORF">FKG95_02295</name>
</gene>
<evidence type="ECO:0000256" key="2">
    <source>
        <dbReference type="ARBA" id="ARBA00022475"/>
    </source>
</evidence>
<evidence type="ECO:0000256" key="5">
    <source>
        <dbReference type="ARBA" id="ARBA00023136"/>
    </source>
</evidence>
<organism evidence="7 8">
    <name type="scientific">Denitrobaculum tricleocarpae</name>
    <dbReference type="NCBI Taxonomy" id="2591009"/>
    <lineage>
        <taxon>Bacteria</taxon>
        <taxon>Pseudomonadati</taxon>
        <taxon>Pseudomonadota</taxon>
        <taxon>Alphaproteobacteria</taxon>
        <taxon>Rhodospirillales</taxon>
        <taxon>Rhodospirillaceae</taxon>
        <taxon>Denitrobaculum</taxon>
    </lineage>
</organism>
<dbReference type="AlphaFoldDB" id="A0A545U217"/>
<protein>
    <submittedName>
        <fullName evidence="7">Lauroyl acyltransferase</fullName>
    </submittedName>
</protein>
<evidence type="ECO:0000256" key="4">
    <source>
        <dbReference type="ARBA" id="ARBA00022679"/>
    </source>
</evidence>
<sequence length="309" mass="34408">MADANFKKLFQKLVKHPVEAASLFIALGVFRLLPIDVSSNIGGWLGRTVGPRLSTSNRARRNLRLAFPEISSAEIERIVLGVWDNLGRVLFEYPHLDQITARESGRVELVGAEHVYAGAASERSAILAAGHLANWEVMAFVAAQHDVDLTIIVREPNNPYVQPAVDKLRGMSGGQRISKGTDGARQALQLLKRGGVLGILFDQKMSDGIPVSFFGHTAMTPAAPAQLGLRFKSDIIPIRTERLGPGRFRMTCFPPIEHPDSGNRKQDISDTMEQLNRLLEGWITEKPEDWLWLHRRWPKATYDAMEAKD</sequence>
<dbReference type="GO" id="GO:0005886">
    <property type="term" value="C:plasma membrane"/>
    <property type="evidence" value="ECO:0007669"/>
    <property type="project" value="UniProtKB-SubCell"/>
</dbReference>